<dbReference type="EMBL" id="JASBWS010000012">
    <property type="protein sequence ID" value="KAJ9113561.1"/>
    <property type="molecule type" value="Genomic_DNA"/>
</dbReference>
<evidence type="ECO:0000313" key="1">
    <source>
        <dbReference type="EMBL" id="KAJ9113561.1"/>
    </source>
</evidence>
<keyword evidence="2" id="KW-1185">Reference proteome</keyword>
<accession>A0ACC2WRX8</accession>
<organism evidence="1 2">
    <name type="scientific">Naganishia adeliensis</name>
    <dbReference type="NCBI Taxonomy" id="92952"/>
    <lineage>
        <taxon>Eukaryota</taxon>
        <taxon>Fungi</taxon>
        <taxon>Dikarya</taxon>
        <taxon>Basidiomycota</taxon>
        <taxon>Agaricomycotina</taxon>
        <taxon>Tremellomycetes</taxon>
        <taxon>Filobasidiales</taxon>
        <taxon>Filobasidiaceae</taxon>
        <taxon>Naganishia</taxon>
    </lineage>
</organism>
<reference evidence="1" key="1">
    <citation type="submission" date="2023-04" db="EMBL/GenBank/DDBJ databases">
        <title>Draft Genome sequencing of Naganishia species isolated from polar environments using Oxford Nanopore Technology.</title>
        <authorList>
            <person name="Leo P."/>
            <person name="Venkateswaran K."/>
        </authorList>
    </citation>
    <scope>NUCLEOTIDE SEQUENCE</scope>
    <source>
        <strain evidence="1">MNA-CCFEE 5262</strain>
    </source>
</reference>
<dbReference type="Proteomes" id="UP001230649">
    <property type="component" value="Unassembled WGS sequence"/>
</dbReference>
<sequence length="1218" mass="129826">MDFGGGEKGMDTEMPSPKVLAVNVFQATQASHNGNVIEQNQHHPLDRKDCVQQSPTPTTITVDRLNGIITSSDQHSTPLSTSDTRFLVMSRAFRPERLSHQMHSGYTQTSSNRLTMPSLVENSTASDLEELYIHTARIPVFGEGRPLRLRGGGSETTGGARAPNQNGSRSTSAAISATSEHDPVGQSNRESTTSSSSFDLQQYQAYTANGPMTLQPQMVPVVTTTRSSSSTQLTGSSNTSEHDIGSQAWKSGPHPGAAYVTTNPYQPVPLMVQHPIDTTSYATAGPAGSAPYSQQFESHSRSQQQPPRAYSVSDSVTSSGTSYNGYGQPTGDNTARRPSDNGESSGMKGKGRALEDIDSAVASGVALEDGDAVGENMNKFRRHRRTTSSVSRKTDDSASYPTEFTAQLLTGLSKPPAPQKTTTLTTSGKKQNLPPSAYPHLRPGDTVTDPNTPHIHGCPYCNKVYRGQHARSICRRHQMSKHGIELEVQVKKSRWDNNPNRPATEEEKHQRTLESKRRWAAKDRKRRRCLKLGIPYISSSDEDASGSDDDSSMYNAVAGPSSDYLGVDTSARSARSRSRSGSASKTPEVGAEQGGHGAKAGGKSARRGSSALQQVAFPEDEDEQPPQTSRRGGRKRTEPGKQAAESSVTERNGSRSRSAVGTTLGQPFTSNPMEPVIAVKAEDGLSSSKRKSSSSRRGTERAPGDIPKQSSSLARYGSTGIVQNGEEWSSTNCHGAYPFTSVATDHLSTANWRSTGIHEHTGGTGYRVVSAPQPVQFYIPSNETGNVPLRPSSAPPDEHIARSVPALLPPNMLSPVIVDAEVHGALAPPVTLRPEPLRRLPSHNQFPAPIPSSDGDVFSVKPTHTPSVGPSDESAPGLRKAAIRRSSDDGPEGHKGKKAASQDSDSNEEAAEILLAFSNSPARSVTASARKHARHQSMDTALAGKTTDISSTPGELNVLAGSSRLQDITIGLQTKATTPGDTEMDGEEDDATPVALRTRPAKPPPVRPASEENPFQRTNLWSGRPTSAPKETTEDDPFRIPEVVKADEADGNRTPGELAPSAYIMAPPPRPTRPTAANAFRQPKDVIPSSSTNPGLSSPPGSEPSTKAVGPTPKPTASRSGLTPYVGGSRIAFATPARQDWVASSPALGHPFSSPSGLDLTHKLGLAADVSTVPDSPSWLELVRATPDAKGKRNRTESLDEEIGAEVGNDTPGKRLRL</sequence>
<gene>
    <name evidence="1" type="ORF">QFC20_001912</name>
</gene>
<protein>
    <submittedName>
        <fullName evidence="1">Uncharacterized protein</fullName>
    </submittedName>
</protein>
<proteinExistence type="predicted"/>
<comment type="caution">
    <text evidence="1">The sequence shown here is derived from an EMBL/GenBank/DDBJ whole genome shotgun (WGS) entry which is preliminary data.</text>
</comment>
<name>A0ACC2WRX8_9TREE</name>
<evidence type="ECO:0000313" key="2">
    <source>
        <dbReference type="Proteomes" id="UP001230649"/>
    </source>
</evidence>